<evidence type="ECO:0000256" key="2">
    <source>
        <dbReference type="ARBA" id="ARBA00010875"/>
    </source>
</evidence>
<evidence type="ECO:0000256" key="4">
    <source>
        <dbReference type="ARBA" id="ARBA00022723"/>
    </source>
</evidence>
<dbReference type="Gene3D" id="3.40.390.30">
    <property type="entry name" value="Metalloproteases ('zincins'), catalytic domain"/>
    <property type="match status" value="1"/>
</dbReference>
<evidence type="ECO:0000313" key="8">
    <source>
        <dbReference type="EMBL" id="CAB4903575.1"/>
    </source>
</evidence>
<name>A0A6J7RVH4_9ZZZZ</name>
<dbReference type="PROSITE" id="PS01306">
    <property type="entry name" value="UPF0054"/>
    <property type="match status" value="1"/>
</dbReference>
<gene>
    <name evidence="8" type="ORF">UFOPK3495_01114</name>
    <name evidence="9" type="ORF">UFOPK4237_00010</name>
</gene>
<dbReference type="GO" id="GO:0046872">
    <property type="term" value="F:metal ion binding"/>
    <property type="evidence" value="ECO:0007669"/>
    <property type="project" value="UniProtKB-KW"/>
</dbReference>
<dbReference type="GO" id="GO:0004519">
    <property type="term" value="F:endonuclease activity"/>
    <property type="evidence" value="ECO:0007669"/>
    <property type="project" value="UniProtKB-KW"/>
</dbReference>
<keyword evidence="4" id="KW-0479">Metal-binding</keyword>
<dbReference type="EMBL" id="CAFBMC010000060">
    <property type="protein sequence ID" value="CAB4903575.1"/>
    <property type="molecule type" value="Genomic_DNA"/>
</dbReference>
<dbReference type="AlphaFoldDB" id="A0A6J7RVH4"/>
<dbReference type="GO" id="GO:0004222">
    <property type="term" value="F:metalloendopeptidase activity"/>
    <property type="evidence" value="ECO:0007669"/>
    <property type="project" value="InterPro"/>
</dbReference>
<dbReference type="NCBIfam" id="TIGR00043">
    <property type="entry name" value="rRNA maturation RNase YbeY"/>
    <property type="match status" value="1"/>
</dbReference>
<keyword evidence="3" id="KW-0540">Nuclease</keyword>
<organism evidence="9">
    <name type="scientific">freshwater metagenome</name>
    <dbReference type="NCBI Taxonomy" id="449393"/>
    <lineage>
        <taxon>unclassified sequences</taxon>
        <taxon>metagenomes</taxon>
        <taxon>ecological metagenomes</taxon>
    </lineage>
</organism>
<dbReference type="PANTHER" id="PTHR46986">
    <property type="entry name" value="ENDORIBONUCLEASE YBEY, CHLOROPLASTIC"/>
    <property type="match status" value="1"/>
</dbReference>
<keyword evidence="6" id="KW-0378">Hydrolase</keyword>
<reference evidence="9" key="1">
    <citation type="submission" date="2020-05" db="EMBL/GenBank/DDBJ databases">
        <authorList>
            <person name="Chiriac C."/>
            <person name="Salcher M."/>
            <person name="Ghai R."/>
            <person name="Kavagutti S V."/>
        </authorList>
    </citation>
    <scope>NUCLEOTIDE SEQUENCE</scope>
</reference>
<keyword evidence="5" id="KW-0255">Endonuclease</keyword>
<evidence type="ECO:0000313" key="9">
    <source>
        <dbReference type="EMBL" id="CAB5032809.1"/>
    </source>
</evidence>
<keyword evidence="7" id="KW-0862">Zinc</keyword>
<evidence type="ECO:0000256" key="3">
    <source>
        <dbReference type="ARBA" id="ARBA00022722"/>
    </source>
</evidence>
<dbReference type="SUPFAM" id="SSF55486">
    <property type="entry name" value="Metalloproteases ('zincins'), catalytic domain"/>
    <property type="match status" value="1"/>
</dbReference>
<protein>
    <submittedName>
        <fullName evidence="9">Unannotated protein</fullName>
    </submittedName>
</protein>
<comment type="cofactor">
    <cofactor evidence="1">
        <name>Zn(2+)</name>
        <dbReference type="ChEBI" id="CHEBI:29105"/>
    </cofactor>
</comment>
<dbReference type="InterPro" id="IPR002036">
    <property type="entry name" value="YbeY"/>
</dbReference>
<dbReference type="HAMAP" id="MF_00009">
    <property type="entry name" value="Endoribonucl_YbeY"/>
    <property type="match status" value="1"/>
</dbReference>
<evidence type="ECO:0000256" key="6">
    <source>
        <dbReference type="ARBA" id="ARBA00022801"/>
    </source>
</evidence>
<evidence type="ECO:0000256" key="1">
    <source>
        <dbReference type="ARBA" id="ARBA00001947"/>
    </source>
</evidence>
<evidence type="ECO:0000256" key="7">
    <source>
        <dbReference type="ARBA" id="ARBA00022833"/>
    </source>
</evidence>
<dbReference type="EMBL" id="CAFBPZ010000001">
    <property type="protein sequence ID" value="CAB5032809.1"/>
    <property type="molecule type" value="Genomic_DNA"/>
</dbReference>
<dbReference type="InterPro" id="IPR020549">
    <property type="entry name" value="YbeY_CS"/>
</dbReference>
<dbReference type="Pfam" id="PF02130">
    <property type="entry name" value="YbeY"/>
    <property type="match status" value="1"/>
</dbReference>
<accession>A0A6J7RVH4</accession>
<dbReference type="InterPro" id="IPR023091">
    <property type="entry name" value="MetalPrtase_cat_dom_sf_prd"/>
</dbReference>
<evidence type="ECO:0000256" key="5">
    <source>
        <dbReference type="ARBA" id="ARBA00022759"/>
    </source>
</evidence>
<proteinExistence type="inferred from homology"/>
<dbReference type="PANTHER" id="PTHR46986:SF1">
    <property type="entry name" value="ENDORIBONUCLEASE YBEY, CHLOROPLASTIC"/>
    <property type="match status" value="1"/>
</dbReference>
<dbReference type="GO" id="GO:0006364">
    <property type="term" value="P:rRNA processing"/>
    <property type="evidence" value="ECO:0007669"/>
    <property type="project" value="InterPro"/>
</dbReference>
<sequence>MNLTCDNETDYPVDLERLTAEAVFLFGALQLHPDVELSITIISSEEMEALHMEWMDEPGATDILSFPMDELRPSNNPEPGMLGDIVMCPEYVLADTPRHGMELAQRLEFLLVHGVLHLIGYDHQTEVEYDEMFAKQDVLLDQWHAVSPSAGSVRG</sequence>
<comment type="similarity">
    <text evidence="2">Belongs to the endoribonuclease YbeY family.</text>
</comment>